<sequence length="628" mass="72086">MKIESTKGVLSLDEATLCFNVEAEGESWSWEKDYRPCFLAGEEKVFFSDAASIRHEAVKNGIGKGIRSSYSGFTIAGEKKELAFETYAWIEECTGDVFFEWVPIKESGEITKLFWPGPMAFEEKREDWYTLVNERQGYLIPNTWEVPSRPLHFKGQFCTAGGYMSWFSQIREGKGYIAIALTPWNGFTELEHPAGGPYTHVSVSWEPSLGKMDYRRIMRYSFRKDCDYNTMCKIYRNYMFENDLAATLKEKAARIPSVDRLVGASFVHKGIKTSVNPKSEFFDPAAPEKNNSLTPFAVREKEMEEFHEFGVEKLYFHLDGWAEPGYDNKHPDYLPACEEAGGWEKMKSLSDTMQRLGYLFGIHDQYRDYYKDAPSFDEDYAVRLTDGSIPEHARWAGGPQSYLCATQAPYYVRRNFTEIKNHGIHLDGAYLDVFTCNEGDECDNPRHRMSRKECYENRKKCFDLLISRNILPSSEEASDWAMKSLVFCHYAPYSFMLQTPGTEQIGVSLPLFNLVYHDCVIEPWMMEKLNDTDDYMLYALLNGGAPYLVRDGAYPNIDGAFDGYIHLTPEETVKRCKIVSGLHEKVAKEEMVSHEFVNGDYKVQRTTFADGTKVTVDLCKGTYEIEAK</sequence>
<organism evidence="1 2">
    <name type="scientific">Fusicatenibacter faecihominis</name>
    <dbReference type="NCBI Taxonomy" id="2881276"/>
    <lineage>
        <taxon>Bacteria</taxon>
        <taxon>Bacillati</taxon>
        <taxon>Bacillota</taxon>
        <taxon>Clostridia</taxon>
        <taxon>Lachnospirales</taxon>
        <taxon>Lachnospiraceae</taxon>
        <taxon>Fusicatenibacter</taxon>
    </lineage>
</organism>
<keyword evidence="2" id="KW-1185">Reference proteome</keyword>
<dbReference type="RefSeq" id="WP_227615307.1">
    <property type="nucleotide sequence ID" value="NZ_JAJEPR010000015.1"/>
</dbReference>
<dbReference type="Proteomes" id="UP001197875">
    <property type="component" value="Unassembled WGS sequence"/>
</dbReference>
<dbReference type="EMBL" id="JAJEPR010000015">
    <property type="protein sequence ID" value="MCC2190159.1"/>
    <property type="molecule type" value="Genomic_DNA"/>
</dbReference>
<evidence type="ECO:0000313" key="2">
    <source>
        <dbReference type="Proteomes" id="UP001197875"/>
    </source>
</evidence>
<evidence type="ECO:0000313" key="1">
    <source>
        <dbReference type="EMBL" id="MCC2190159.1"/>
    </source>
</evidence>
<dbReference type="InterPro" id="IPR025706">
    <property type="entry name" value="Endoa_GalNAc"/>
</dbReference>
<proteinExistence type="predicted"/>
<gene>
    <name evidence="1" type="ORF">LKD71_10125</name>
</gene>
<protein>
    <submittedName>
        <fullName evidence="1">DUF5696 domain-containing protein</fullName>
    </submittedName>
</protein>
<dbReference type="GO" id="GO:0033926">
    <property type="term" value="F:endo-alpha-N-acetylgalactosaminidase activity"/>
    <property type="evidence" value="ECO:0007669"/>
    <property type="project" value="InterPro"/>
</dbReference>
<dbReference type="AlphaFoldDB" id="A0AAE3DTJ5"/>
<dbReference type="Gene3D" id="3.20.20.80">
    <property type="entry name" value="Glycosidases"/>
    <property type="match status" value="1"/>
</dbReference>
<accession>A0AAE3DTJ5</accession>
<name>A0AAE3DTJ5_9FIRM</name>
<dbReference type="Pfam" id="PF18952">
    <property type="entry name" value="DUF5696"/>
    <property type="match status" value="1"/>
</dbReference>
<dbReference type="InterPro" id="IPR043751">
    <property type="entry name" value="DUF5696"/>
</dbReference>
<dbReference type="CDD" id="cd14244">
    <property type="entry name" value="GH_101_like"/>
    <property type="match status" value="1"/>
</dbReference>
<comment type="caution">
    <text evidence="1">The sequence shown here is derived from an EMBL/GenBank/DDBJ whole genome shotgun (WGS) entry which is preliminary data.</text>
</comment>
<reference evidence="1 2" key="1">
    <citation type="submission" date="2021-10" db="EMBL/GenBank/DDBJ databases">
        <title>Anaerobic single-cell dispensing facilitates the cultivation of human gut bacteria.</title>
        <authorList>
            <person name="Afrizal A."/>
        </authorList>
    </citation>
    <scope>NUCLEOTIDE SEQUENCE [LARGE SCALE GENOMIC DNA]</scope>
    <source>
        <strain evidence="1 2">CLA-AA-H277</strain>
    </source>
</reference>